<evidence type="ECO:0000313" key="2">
    <source>
        <dbReference type="EMBL" id="KAG5955812.1"/>
    </source>
</evidence>
<evidence type="ECO:0000313" key="1">
    <source>
        <dbReference type="EMBL" id="KAG5951193.1"/>
    </source>
</evidence>
<accession>A0A9P7MK44</accession>
<name>A0A9P7MK44_9HYPO</name>
<dbReference type="Proteomes" id="UP000742024">
    <property type="component" value="Unassembled WGS sequence"/>
</dbReference>
<dbReference type="Proteomes" id="UP000784919">
    <property type="component" value="Unassembled WGS sequence"/>
</dbReference>
<comment type="caution">
    <text evidence="2">The sequence shown here is derived from an EMBL/GenBank/DDBJ whole genome shotgun (WGS) entry which is preliminary data.</text>
</comment>
<evidence type="ECO:0000313" key="3">
    <source>
        <dbReference type="Proteomes" id="UP000742024"/>
    </source>
</evidence>
<dbReference type="AlphaFoldDB" id="A0A9P7MK44"/>
<dbReference type="OrthoDB" id="10003767at2759"/>
<organism evidence="2 4">
    <name type="scientific">Claviceps arundinis</name>
    <dbReference type="NCBI Taxonomy" id="1623583"/>
    <lineage>
        <taxon>Eukaryota</taxon>
        <taxon>Fungi</taxon>
        <taxon>Dikarya</taxon>
        <taxon>Ascomycota</taxon>
        <taxon>Pezizomycotina</taxon>
        <taxon>Sordariomycetes</taxon>
        <taxon>Hypocreomycetidae</taxon>
        <taxon>Hypocreales</taxon>
        <taxon>Clavicipitaceae</taxon>
        <taxon>Claviceps</taxon>
    </lineage>
</organism>
<dbReference type="EMBL" id="SRPR01000675">
    <property type="protein sequence ID" value="KAG5951193.1"/>
    <property type="molecule type" value="Genomic_DNA"/>
</dbReference>
<proteinExistence type="predicted"/>
<dbReference type="EMBL" id="SRPS01000613">
    <property type="protein sequence ID" value="KAG5955812.1"/>
    <property type="molecule type" value="Genomic_DNA"/>
</dbReference>
<sequence>MNNLVLNVAFSDDVCWIARILKAPVDPSYTRQHEVAMLSEIATMKTLKSRFPYLLLEGLKGKTLQSTMAKTVPVDYKHHVASQLADVLYQLENLTFDRLGRIWCGENCDEPPRIIP</sequence>
<protein>
    <submittedName>
        <fullName evidence="2">Uncharacterized protein</fullName>
    </submittedName>
</protein>
<evidence type="ECO:0000313" key="4">
    <source>
        <dbReference type="Proteomes" id="UP000784919"/>
    </source>
</evidence>
<reference evidence="2 3" key="1">
    <citation type="journal article" date="2020" name="bioRxiv">
        <title>Whole genome comparisons of ergot fungi reveals the divergence and evolution of species within the genus Claviceps are the result of varying mechanisms driving genome evolution and host range expansion.</title>
        <authorList>
            <person name="Wyka S.A."/>
            <person name="Mondo S.J."/>
            <person name="Liu M."/>
            <person name="Dettman J."/>
            <person name="Nalam V."/>
            <person name="Broders K.D."/>
        </authorList>
    </citation>
    <scope>NUCLEOTIDE SEQUENCE</scope>
    <source>
        <strain evidence="2">CCC 1102</strain>
        <strain evidence="1 3">LM583</strain>
    </source>
</reference>
<gene>
    <name evidence="2" type="ORF">E4U56_007016</name>
    <name evidence="1" type="ORF">E4U57_007043</name>
</gene>
<keyword evidence="3" id="KW-1185">Reference proteome</keyword>